<proteinExistence type="predicted"/>
<sequence length="733" mass="84882">MLVKCLLVLLIIFQNTKSESNSQKCGIIFGKNTCRSSEYKQYEKPITIEFNKLEKYETEKKSFENVFFNEIRIFHLSWDQISNTTGSSHIPCGLYLSPTSDSSFYISNTIGYYKGEFFNNITHDYIHCNIHQCDLGLIFFNKHKNAAMLNNVDEFHRVEHAVLIIIKSSDNKMLLASVQYHNVNIEFGFCPYIEWVPKKGVLKFIPEESIKDNGYFSGENKYTHIMVPFYKKDYNTKEFICGRLKQPTLPDLFVGYKFREDNINIEVSGSINPLNEEIKCQPSDDLQYHYHFGYSETDTNYMSERIMEPIKVRNKDSQYKFYAGQKIYIYEWGTGVVAVSGPVYFSYMVRYLVNKRVKCIKNLKKDIQANILPTIGSLDSIQKHKKKNIFYRLIKSDDLGKNYTFRCLSKVEGMNKAHMDEFYSRSAEFSIKNEEKPNITYTLTKNKIIFDPKKIDNYGSYRCKESNVTKVFNKSVITMDEVYYLPDEDSELSLEESYIGKTFQKYTGCNRKFGTFGEIKKMRIEFGENVSKPIDIDDFSNVTDKIDIKENLIIYKPPENVSGLIMKCIYETPAETTFFTKKEFHLFIRRCTESKDITSPTEMNNKIVTESVNNSTLWIAVIVIIVVLFCIIITILGYLLVRKTEKRKVKNSFSLSLSASGLSQSSEINSNESNGISGIPSKTTGKRKDVSRSIEIKKGKLYKTFTSFTNDSESETSTELSKNYFKNVKLVVK</sequence>
<organism evidence="4 5">
    <name type="scientific">Strongyloides papillosus</name>
    <name type="common">Intestinal threadworm</name>
    <dbReference type="NCBI Taxonomy" id="174720"/>
    <lineage>
        <taxon>Eukaryota</taxon>
        <taxon>Metazoa</taxon>
        <taxon>Ecdysozoa</taxon>
        <taxon>Nematoda</taxon>
        <taxon>Chromadorea</taxon>
        <taxon>Rhabditida</taxon>
        <taxon>Tylenchina</taxon>
        <taxon>Panagrolaimomorpha</taxon>
        <taxon>Strongyloidoidea</taxon>
        <taxon>Strongyloididae</taxon>
        <taxon>Strongyloides</taxon>
    </lineage>
</organism>
<feature type="signal peptide" evidence="3">
    <location>
        <begin position="1"/>
        <end position="18"/>
    </location>
</feature>
<evidence type="ECO:0000313" key="5">
    <source>
        <dbReference type="WBParaSite" id="SPAL_0001606600.1"/>
    </source>
</evidence>
<protein>
    <submittedName>
        <fullName evidence="5">Ig-like domain-containing protein</fullName>
    </submittedName>
</protein>
<evidence type="ECO:0000313" key="4">
    <source>
        <dbReference type="Proteomes" id="UP000046392"/>
    </source>
</evidence>
<accession>A0A0N5CDX5</accession>
<feature type="region of interest" description="Disordered" evidence="1">
    <location>
        <begin position="665"/>
        <end position="691"/>
    </location>
</feature>
<feature type="compositionally biased region" description="Low complexity" evidence="1">
    <location>
        <begin position="665"/>
        <end position="679"/>
    </location>
</feature>
<evidence type="ECO:0000256" key="2">
    <source>
        <dbReference type="SAM" id="Phobius"/>
    </source>
</evidence>
<keyword evidence="4" id="KW-1185">Reference proteome</keyword>
<feature type="transmembrane region" description="Helical" evidence="2">
    <location>
        <begin position="617"/>
        <end position="641"/>
    </location>
</feature>
<keyword evidence="2" id="KW-0472">Membrane</keyword>
<keyword evidence="3" id="KW-0732">Signal</keyword>
<keyword evidence="2" id="KW-1133">Transmembrane helix</keyword>
<reference evidence="5" key="1">
    <citation type="submission" date="2017-02" db="UniProtKB">
        <authorList>
            <consortium name="WormBaseParasite"/>
        </authorList>
    </citation>
    <scope>IDENTIFICATION</scope>
</reference>
<feature type="chain" id="PRO_5005895737" evidence="3">
    <location>
        <begin position="19"/>
        <end position="733"/>
    </location>
</feature>
<dbReference type="Proteomes" id="UP000046392">
    <property type="component" value="Unplaced"/>
</dbReference>
<name>A0A0N5CDX5_STREA</name>
<dbReference type="WBParaSite" id="SPAL_0001606600.1">
    <property type="protein sequence ID" value="SPAL_0001606600.1"/>
    <property type="gene ID" value="SPAL_0001606600"/>
</dbReference>
<dbReference type="AlphaFoldDB" id="A0A0N5CDX5"/>
<evidence type="ECO:0000256" key="1">
    <source>
        <dbReference type="SAM" id="MobiDB-lite"/>
    </source>
</evidence>
<keyword evidence="2" id="KW-0812">Transmembrane</keyword>
<evidence type="ECO:0000256" key="3">
    <source>
        <dbReference type="SAM" id="SignalP"/>
    </source>
</evidence>